<dbReference type="EMBL" id="CP036261">
    <property type="protein sequence ID" value="QDS86362.1"/>
    <property type="molecule type" value="Genomic_DNA"/>
</dbReference>
<name>A0A517LUR6_9BACT</name>
<keyword evidence="3" id="KW-1185">Reference proteome</keyword>
<dbReference type="PANTHER" id="PTHR32063">
    <property type="match status" value="1"/>
</dbReference>
<keyword evidence="1" id="KW-0472">Membrane</keyword>
<gene>
    <name evidence="2" type="primary">mdtC_1</name>
    <name evidence="2" type="ORF">EC9_05230</name>
</gene>
<dbReference type="Proteomes" id="UP000319557">
    <property type="component" value="Chromosome"/>
</dbReference>
<dbReference type="PANTHER" id="PTHR32063:SF8">
    <property type="entry name" value="CATION EFFLUX PROTEIN"/>
    <property type="match status" value="1"/>
</dbReference>
<accession>A0A517LUR6</accession>
<dbReference type="SUPFAM" id="SSF82693">
    <property type="entry name" value="Multidrug efflux transporter AcrB pore domain, PN1, PN2, PC1 and PC2 subdomains"/>
    <property type="match status" value="2"/>
</dbReference>
<feature type="transmembrane region" description="Helical" evidence="1">
    <location>
        <begin position="430"/>
        <end position="451"/>
    </location>
</feature>
<dbReference type="RefSeq" id="WP_145342086.1">
    <property type="nucleotide sequence ID" value="NZ_CP036261.1"/>
</dbReference>
<evidence type="ECO:0000313" key="3">
    <source>
        <dbReference type="Proteomes" id="UP000319557"/>
    </source>
</evidence>
<keyword evidence="1" id="KW-1133">Transmembrane helix</keyword>
<proteinExistence type="predicted"/>
<organism evidence="2 3">
    <name type="scientific">Rosistilla ulvae</name>
    <dbReference type="NCBI Taxonomy" id="1930277"/>
    <lineage>
        <taxon>Bacteria</taxon>
        <taxon>Pseudomonadati</taxon>
        <taxon>Planctomycetota</taxon>
        <taxon>Planctomycetia</taxon>
        <taxon>Pirellulales</taxon>
        <taxon>Pirellulaceae</taxon>
        <taxon>Rosistilla</taxon>
    </lineage>
</organism>
<dbReference type="Gene3D" id="1.20.1640.10">
    <property type="entry name" value="Multidrug efflux transporter AcrB transmembrane domain"/>
    <property type="match status" value="2"/>
</dbReference>
<dbReference type="PRINTS" id="PR00702">
    <property type="entry name" value="ACRIFLAVINRP"/>
</dbReference>
<feature type="transmembrane region" description="Helical" evidence="1">
    <location>
        <begin position="457"/>
        <end position="476"/>
    </location>
</feature>
<feature type="transmembrane region" description="Helical" evidence="1">
    <location>
        <begin position="916"/>
        <end position="934"/>
    </location>
</feature>
<dbReference type="SUPFAM" id="SSF82714">
    <property type="entry name" value="Multidrug efflux transporter AcrB TolC docking domain, DN and DC subdomains"/>
    <property type="match status" value="2"/>
</dbReference>
<dbReference type="GO" id="GO:0005886">
    <property type="term" value="C:plasma membrane"/>
    <property type="evidence" value="ECO:0007669"/>
    <property type="project" value="TreeGrafter"/>
</dbReference>
<feature type="transmembrane region" description="Helical" evidence="1">
    <location>
        <begin position="539"/>
        <end position="559"/>
    </location>
</feature>
<dbReference type="OrthoDB" id="9757876at2"/>
<dbReference type="KEGG" id="ruv:EC9_05230"/>
<keyword evidence="1" id="KW-0812">Transmembrane</keyword>
<dbReference type="Gene3D" id="3.30.70.1430">
    <property type="entry name" value="Multidrug efflux transporter AcrB pore domain"/>
    <property type="match status" value="2"/>
</dbReference>
<dbReference type="Gene3D" id="3.30.70.1440">
    <property type="entry name" value="Multidrug efflux transporter AcrB pore domain"/>
    <property type="match status" value="1"/>
</dbReference>
<evidence type="ECO:0000256" key="1">
    <source>
        <dbReference type="SAM" id="Phobius"/>
    </source>
</evidence>
<dbReference type="SUPFAM" id="SSF82866">
    <property type="entry name" value="Multidrug efflux transporter AcrB transmembrane domain"/>
    <property type="match status" value="2"/>
</dbReference>
<reference evidence="2 3" key="1">
    <citation type="submission" date="2019-02" db="EMBL/GenBank/DDBJ databases">
        <title>Deep-cultivation of Planctomycetes and their phenomic and genomic characterization uncovers novel biology.</title>
        <authorList>
            <person name="Wiegand S."/>
            <person name="Jogler M."/>
            <person name="Boedeker C."/>
            <person name="Pinto D."/>
            <person name="Vollmers J."/>
            <person name="Rivas-Marin E."/>
            <person name="Kohn T."/>
            <person name="Peeters S.H."/>
            <person name="Heuer A."/>
            <person name="Rast P."/>
            <person name="Oberbeckmann S."/>
            <person name="Bunk B."/>
            <person name="Jeske O."/>
            <person name="Meyerdierks A."/>
            <person name="Storesund J.E."/>
            <person name="Kallscheuer N."/>
            <person name="Luecker S."/>
            <person name="Lage O.M."/>
            <person name="Pohl T."/>
            <person name="Merkel B.J."/>
            <person name="Hornburger P."/>
            <person name="Mueller R.-W."/>
            <person name="Bruemmer F."/>
            <person name="Labrenz M."/>
            <person name="Spormann A.M."/>
            <person name="Op den Camp H."/>
            <person name="Overmann J."/>
            <person name="Amann R."/>
            <person name="Jetten M.S.M."/>
            <person name="Mascher T."/>
            <person name="Medema M.H."/>
            <person name="Devos D.P."/>
            <person name="Kaster A.-K."/>
            <person name="Ovreas L."/>
            <person name="Rohde M."/>
            <person name="Galperin M.Y."/>
            <person name="Jogler C."/>
        </authorList>
    </citation>
    <scope>NUCLEOTIDE SEQUENCE [LARGE SCALE GENOMIC DNA]</scope>
    <source>
        <strain evidence="2 3">EC9</strain>
    </source>
</reference>
<feature type="transmembrane region" description="Helical" evidence="1">
    <location>
        <begin position="385"/>
        <end position="409"/>
    </location>
</feature>
<evidence type="ECO:0000313" key="2">
    <source>
        <dbReference type="EMBL" id="QDS86362.1"/>
    </source>
</evidence>
<feature type="transmembrane region" description="Helical" evidence="1">
    <location>
        <begin position="946"/>
        <end position="967"/>
    </location>
</feature>
<dbReference type="Gene3D" id="3.30.70.1320">
    <property type="entry name" value="Multidrug efflux transporter AcrB pore domain like"/>
    <property type="match status" value="1"/>
</dbReference>
<feature type="transmembrane region" description="Helical" evidence="1">
    <location>
        <begin position="329"/>
        <end position="352"/>
    </location>
</feature>
<dbReference type="Gene3D" id="3.30.2090.10">
    <property type="entry name" value="Multidrug efflux transporter AcrB TolC docking domain, DN and DC subdomains"/>
    <property type="match status" value="2"/>
</dbReference>
<dbReference type="Pfam" id="PF00873">
    <property type="entry name" value="ACR_tran"/>
    <property type="match status" value="1"/>
</dbReference>
<sequence>MWIVRLALMRPYTFVVASMLIAIAGVISIRRMETDIFPQVNIPVVAIIWNYEGIPPDEMEKRIVGSFERVLFSTVSDIEHVESQSLNGISVVKVFLQEGASIEAAISQIVATSQQSLKSMPPGIFPPLVMRYNAANVPIVQASIGSDVLTEQQLYDLAINTMRPGLAPVRGAQLTWPYGGKVRQIMIDIDPEKLHAWGISPGEISEAVNVQNLILPSGSVKIGVQEMNVRLNGSTQAVEAISELPIKSIGNRTITIGDVAVVRDGFAPQRNIVHVDGKRGVLQPILKSSGSTLDIVRGVRDRLPAVLNTLPEAMKVTLLADQSIFVRNAVHGVLVEAAIAAGLTGAMILLFLGSWRSTLIIVISIPLAILASITVMGALGHSLNVMTLGGLALAVGILVDDATVEIENIHRNLHQKKGLTRSILDGAQQIAMPALVSTLCICIVFLPVWFITGTARALFVPMAMAVVFAMLASYLLSRTLVPTMTRYLLAAEVDRYVTADGSADGSGLFMRLHHVFNRAFEWMRGIYGSGLSWLLAHRIAVTVLFLGFSLGSFVLLPMIGQDFFPSVDSGQMRLHVRAPAGTRVEETERHFARVVDTVREVIPAEEIESIIDNMGIPNSGINLALSDGTLMSSADGEILITLGQGHAPTDVYKKNLRGELMRRFPELIFFFKPPDIITQVLNFGLSAPVDIQLVGPRRNLAANYEIAKQIRDQLQEIPGAADVRIHQVPYAPELQIETDRTLLSQLGISQRELANDVLVSLSSSKQAAPNYWLDPKKGIQYPLVVQSPQRQVTSVAAISATPITSREDANASQLLGNLAQVTRRVGPTNVTHYNVAPSLDVLANVEGTDLGSVAAEVDRVLAGFQDQLPRGTTLKVRGQVDSMRSSFTALSYGVLFAIVLVYLLMVVNFQSWTDPLIVLMALPGALCGIIWMLFVTQTTISVPSLMGTIMCVGVATANSILVVTFANDQRRLGKNAHDAAWAAGVTRIRPVLMTAGAMILGMLPMALGIGEGAEQNAPLGRAVIGGLMMATVATLVFVPVMYSLIRVKPPRAIEDLDRIEEFGKA</sequence>
<dbReference type="AlphaFoldDB" id="A0A517LUR6"/>
<dbReference type="GO" id="GO:0042910">
    <property type="term" value="F:xenobiotic transmembrane transporter activity"/>
    <property type="evidence" value="ECO:0007669"/>
    <property type="project" value="TreeGrafter"/>
</dbReference>
<feature type="transmembrane region" description="Helical" evidence="1">
    <location>
        <begin position="359"/>
        <end position="379"/>
    </location>
</feature>
<feature type="transmembrane region" description="Helical" evidence="1">
    <location>
        <begin position="889"/>
        <end position="909"/>
    </location>
</feature>
<feature type="transmembrane region" description="Helical" evidence="1">
    <location>
        <begin position="12"/>
        <end position="29"/>
    </location>
</feature>
<feature type="transmembrane region" description="Helical" evidence="1">
    <location>
        <begin position="988"/>
        <end position="1010"/>
    </location>
</feature>
<dbReference type="InterPro" id="IPR027463">
    <property type="entry name" value="AcrB_DN_DC_subdom"/>
</dbReference>
<feature type="transmembrane region" description="Helical" evidence="1">
    <location>
        <begin position="1022"/>
        <end position="1045"/>
    </location>
</feature>
<protein>
    <submittedName>
        <fullName evidence="2">Multidrug resistance protein MdtC</fullName>
    </submittedName>
</protein>
<dbReference type="InterPro" id="IPR001036">
    <property type="entry name" value="Acrflvin-R"/>
</dbReference>